<feature type="compositionally biased region" description="Low complexity" evidence="1">
    <location>
        <begin position="109"/>
        <end position="129"/>
    </location>
</feature>
<evidence type="ECO:0000256" key="1">
    <source>
        <dbReference type="SAM" id="MobiDB-lite"/>
    </source>
</evidence>
<sequence>MTYPPQPGQPGPYDPRQQYPGGQQYPPQQQWGQQPQYPQQPGWGAPQPGGYPGGPGGEPPRRGNKGLIAAIIVGVVLLVGGGVTAIVLLTGGGDDKQQAAPQPPPPAPASSSGKRTASSSPSSSATGKATPEELQDAILDAYNTRVVSKFPPLSCVPMTAAETQELQSILDKVPAQVVYSAAAAPQVTGSTGTLTLQASAAGNSRSFPMPIRKSGSGWCMSG</sequence>
<dbReference type="EMBL" id="FORP01000002">
    <property type="protein sequence ID" value="SFI90358.1"/>
    <property type="molecule type" value="Genomic_DNA"/>
</dbReference>
<protein>
    <submittedName>
        <fullName evidence="3">Uncharacterized protein</fullName>
    </submittedName>
</protein>
<feature type="region of interest" description="Disordered" evidence="1">
    <location>
        <begin position="1"/>
        <end position="62"/>
    </location>
</feature>
<feature type="compositionally biased region" description="Pro residues" evidence="1">
    <location>
        <begin position="1"/>
        <end position="13"/>
    </location>
</feature>
<keyword evidence="2" id="KW-1133">Transmembrane helix</keyword>
<name>A0A1I3M050_9PSEU</name>
<feature type="region of interest" description="Disordered" evidence="1">
    <location>
        <begin position="95"/>
        <end position="131"/>
    </location>
</feature>
<feature type="compositionally biased region" description="Low complexity" evidence="1">
    <location>
        <begin position="14"/>
        <end position="48"/>
    </location>
</feature>
<dbReference type="STRING" id="115433.SAMN05421835_102122"/>
<feature type="transmembrane region" description="Helical" evidence="2">
    <location>
        <begin position="67"/>
        <end position="89"/>
    </location>
</feature>
<evidence type="ECO:0000256" key="2">
    <source>
        <dbReference type="SAM" id="Phobius"/>
    </source>
</evidence>
<keyword evidence="2" id="KW-0812">Transmembrane</keyword>
<dbReference type="Proteomes" id="UP000199025">
    <property type="component" value="Unassembled WGS sequence"/>
</dbReference>
<organism evidence="3 4">
    <name type="scientific">Amycolatopsis sacchari</name>
    <dbReference type="NCBI Taxonomy" id="115433"/>
    <lineage>
        <taxon>Bacteria</taxon>
        <taxon>Bacillati</taxon>
        <taxon>Actinomycetota</taxon>
        <taxon>Actinomycetes</taxon>
        <taxon>Pseudonocardiales</taxon>
        <taxon>Pseudonocardiaceae</taxon>
        <taxon>Amycolatopsis</taxon>
    </lineage>
</organism>
<reference evidence="3 4" key="1">
    <citation type="submission" date="2016-10" db="EMBL/GenBank/DDBJ databases">
        <authorList>
            <person name="de Groot N.N."/>
        </authorList>
    </citation>
    <scope>NUCLEOTIDE SEQUENCE [LARGE SCALE GENOMIC DNA]</scope>
    <source>
        <strain evidence="3 4">DSM 44468</strain>
    </source>
</reference>
<dbReference type="RefSeq" id="WP_091504467.1">
    <property type="nucleotide sequence ID" value="NZ_CBDRCA010000004.1"/>
</dbReference>
<accession>A0A1I3M050</accession>
<dbReference type="OrthoDB" id="3638625at2"/>
<evidence type="ECO:0000313" key="3">
    <source>
        <dbReference type="EMBL" id="SFI90358.1"/>
    </source>
</evidence>
<gene>
    <name evidence="3" type="ORF">SAMN05421835_102122</name>
</gene>
<keyword evidence="4" id="KW-1185">Reference proteome</keyword>
<proteinExistence type="predicted"/>
<keyword evidence="2" id="KW-0472">Membrane</keyword>
<dbReference type="AlphaFoldDB" id="A0A1I3M050"/>
<evidence type="ECO:0000313" key="4">
    <source>
        <dbReference type="Proteomes" id="UP000199025"/>
    </source>
</evidence>